<protein>
    <recommendedName>
        <fullName evidence="11">Ionotropic glutamate receptor C-terminal domain-containing protein</fullName>
    </recommendedName>
</protein>
<dbReference type="GO" id="GO:0015276">
    <property type="term" value="F:ligand-gated monoatomic ion channel activity"/>
    <property type="evidence" value="ECO:0007669"/>
    <property type="project" value="InterPro"/>
</dbReference>
<gene>
    <name evidence="12" type="ORF">HYC85_011319</name>
</gene>
<evidence type="ECO:0000256" key="5">
    <source>
        <dbReference type="ARBA" id="ARBA00023065"/>
    </source>
</evidence>
<dbReference type="FunFam" id="3.40.190.10:FF:000109">
    <property type="entry name" value="Glutamate receptor"/>
    <property type="match status" value="1"/>
</dbReference>
<evidence type="ECO:0000256" key="4">
    <source>
        <dbReference type="ARBA" id="ARBA00022989"/>
    </source>
</evidence>
<keyword evidence="4" id="KW-1133">Transmembrane helix</keyword>
<organism evidence="12 13">
    <name type="scientific">Camellia sinensis</name>
    <name type="common">Tea plant</name>
    <name type="synonym">Thea sinensis</name>
    <dbReference type="NCBI Taxonomy" id="4442"/>
    <lineage>
        <taxon>Eukaryota</taxon>
        <taxon>Viridiplantae</taxon>
        <taxon>Streptophyta</taxon>
        <taxon>Embryophyta</taxon>
        <taxon>Tracheophyta</taxon>
        <taxon>Spermatophyta</taxon>
        <taxon>Magnoliopsida</taxon>
        <taxon>eudicotyledons</taxon>
        <taxon>Gunneridae</taxon>
        <taxon>Pentapetalae</taxon>
        <taxon>asterids</taxon>
        <taxon>Ericales</taxon>
        <taxon>Theaceae</taxon>
        <taxon>Camellia</taxon>
    </lineage>
</organism>
<evidence type="ECO:0000256" key="3">
    <source>
        <dbReference type="ARBA" id="ARBA00022692"/>
    </source>
</evidence>
<feature type="domain" description="Ionotropic glutamate receptor C-terminal" evidence="11">
    <location>
        <begin position="2"/>
        <end position="92"/>
    </location>
</feature>
<reference evidence="12 13" key="2">
    <citation type="submission" date="2020-07" db="EMBL/GenBank/DDBJ databases">
        <title>Genome assembly of wild tea tree DASZ reveals pedigree and selection history of tea varieties.</title>
        <authorList>
            <person name="Zhang W."/>
        </authorList>
    </citation>
    <scope>NUCLEOTIDE SEQUENCE [LARGE SCALE GENOMIC DNA]</scope>
    <source>
        <strain evidence="13">cv. G240</strain>
        <tissue evidence="12">Leaf</tissue>
    </source>
</reference>
<comment type="subcellular location">
    <subcellularLocation>
        <location evidence="1">Membrane</location>
        <topology evidence="1">Multi-pass membrane protein</topology>
    </subcellularLocation>
</comment>
<evidence type="ECO:0000256" key="10">
    <source>
        <dbReference type="ARBA" id="ARBA00023303"/>
    </source>
</evidence>
<evidence type="ECO:0000313" key="12">
    <source>
        <dbReference type="EMBL" id="KAF5949326.1"/>
    </source>
</evidence>
<evidence type="ECO:0000256" key="2">
    <source>
        <dbReference type="ARBA" id="ARBA00022448"/>
    </source>
</evidence>
<evidence type="ECO:0000256" key="6">
    <source>
        <dbReference type="ARBA" id="ARBA00023136"/>
    </source>
</evidence>
<dbReference type="EMBL" id="JACBKZ010000005">
    <property type="protein sequence ID" value="KAF5949326.1"/>
    <property type="molecule type" value="Genomic_DNA"/>
</dbReference>
<dbReference type="GO" id="GO:0016020">
    <property type="term" value="C:membrane"/>
    <property type="evidence" value="ECO:0007669"/>
    <property type="project" value="UniProtKB-SubCell"/>
</dbReference>
<keyword evidence="2" id="KW-0813">Transport</keyword>
<keyword evidence="9" id="KW-1071">Ligand-gated ion channel</keyword>
<keyword evidence="5" id="KW-0406">Ion transport</keyword>
<dbReference type="InterPro" id="IPR001320">
    <property type="entry name" value="Iontro_rcpt_C"/>
</dbReference>
<dbReference type="InterPro" id="IPR015683">
    <property type="entry name" value="Ionotropic_Glu_rcpt"/>
</dbReference>
<sequence length="113" mass="12510">MGRVVLILWFFLVLLINSSYIVNLTSILTVQQLTSNIEGIDSLILSTDAIRVQDGSFSYVDALHKGPKVGGATAIVDELPYIELLLYETSCKFRTMGQEFTKSGWGFASIFLV</sequence>
<reference evidence="13" key="1">
    <citation type="journal article" date="2020" name="Nat. Commun.">
        <title>Genome assembly of wild tea tree DASZ reveals pedigree and selection history of tea varieties.</title>
        <authorList>
            <person name="Zhang W."/>
            <person name="Zhang Y."/>
            <person name="Qiu H."/>
            <person name="Guo Y."/>
            <person name="Wan H."/>
            <person name="Zhang X."/>
            <person name="Scossa F."/>
            <person name="Alseekh S."/>
            <person name="Zhang Q."/>
            <person name="Wang P."/>
            <person name="Xu L."/>
            <person name="Schmidt M.H."/>
            <person name="Jia X."/>
            <person name="Li D."/>
            <person name="Zhu A."/>
            <person name="Guo F."/>
            <person name="Chen W."/>
            <person name="Ni D."/>
            <person name="Usadel B."/>
            <person name="Fernie A.R."/>
            <person name="Wen W."/>
        </authorList>
    </citation>
    <scope>NUCLEOTIDE SEQUENCE [LARGE SCALE GENOMIC DNA]</scope>
    <source>
        <strain evidence="13">cv. G240</strain>
    </source>
</reference>
<dbReference type="AlphaFoldDB" id="A0A7J7HC04"/>
<dbReference type="Pfam" id="PF00060">
    <property type="entry name" value="Lig_chan"/>
    <property type="match status" value="1"/>
</dbReference>
<name>A0A7J7HC04_CAMSI</name>
<keyword evidence="8" id="KW-0325">Glycoprotein</keyword>
<comment type="caution">
    <text evidence="12">The sequence shown here is derived from an EMBL/GenBank/DDBJ whole genome shotgun (WGS) entry which is preliminary data.</text>
</comment>
<evidence type="ECO:0000256" key="7">
    <source>
        <dbReference type="ARBA" id="ARBA00023170"/>
    </source>
</evidence>
<accession>A0A7J7HC04</accession>
<keyword evidence="6" id="KW-0472">Membrane</keyword>
<dbReference type="PANTHER" id="PTHR18966">
    <property type="entry name" value="IONOTROPIC GLUTAMATE RECEPTOR"/>
    <property type="match status" value="1"/>
</dbReference>
<evidence type="ECO:0000313" key="13">
    <source>
        <dbReference type="Proteomes" id="UP000593564"/>
    </source>
</evidence>
<keyword evidence="10" id="KW-0407">Ion channel</keyword>
<keyword evidence="13" id="KW-1185">Reference proteome</keyword>
<evidence type="ECO:0000259" key="11">
    <source>
        <dbReference type="Pfam" id="PF00060"/>
    </source>
</evidence>
<keyword evidence="7" id="KW-0675">Receptor</keyword>
<evidence type="ECO:0000256" key="9">
    <source>
        <dbReference type="ARBA" id="ARBA00023286"/>
    </source>
</evidence>
<evidence type="ECO:0000256" key="1">
    <source>
        <dbReference type="ARBA" id="ARBA00004141"/>
    </source>
</evidence>
<dbReference type="Proteomes" id="UP000593564">
    <property type="component" value="Unassembled WGS sequence"/>
</dbReference>
<evidence type="ECO:0000256" key="8">
    <source>
        <dbReference type="ARBA" id="ARBA00023180"/>
    </source>
</evidence>
<dbReference type="Gene3D" id="1.10.287.70">
    <property type="match status" value="1"/>
</dbReference>
<proteinExistence type="predicted"/>
<keyword evidence="3" id="KW-0812">Transmembrane</keyword>